<name>A0ABP5FMG0_9MICC</name>
<organism evidence="3 4">
    <name type="scientific">Yaniella flava</name>
    <dbReference type="NCBI Taxonomy" id="287930"/>
    <lineage>
        <taxon>Bacteria</taxon>
        <taxon>Bacillati</taxon>
        <taxon>Actinomycetota</taxon>
        <taxon>Actinomycetes</taxon>
        <taxon>Micrococcales</taxon>
        <taxon>Micrococcaceae</taxon>
        <taxon>Yaniella</taxon>
    </lineage>
</organism>
<dbReference type="InterPro" id="IPR036165">
    <property type="entry name" value="YefM-like_sf"/>
</dbReference>
<comment type="similarity">
    <text evidence="1 2">Belongs to the phD/YefM antitoxin family.</text>
</comment>
<gene>
    <name evidence="3" type="ORF">GCM10009720_07380</name>
</gene>
<sequence>MRALVFSAYELDNEVMTSISQSEFRNHQSDYIAAAQRSPVEITARGTNRRAVIVSPEFYDRAIEALENQIDIEGAKTARQEERISHDELMMELDR</sequence>
<keyword evidence="4" id="KW-1185">Reference proteome</keyword>
<dbReference type="InterPro" id="IPR006442">
    <property type="entry name" value="Antitoxin_Phd/YefM"/>
</dbReference>
<protein>
    <recommendedName>
        <fullName evidence="2">Antitoxin</fullName>
    </recommendedName>
</protein>
<evidence type="ECO:0000313" key="4">
    <source>
        <dbReference type="Proteomes" id="UP001501461"/>
    </source>
</evidence>
<accession>A0ABP5FMG0</accession>
<reference evidence="4" key="1">
    <citation type="journal article" date="2019" name="Int. J. Syst. Evol. Microbiol.">
        <title>The Global Catalogue of Microorganisms (GCM) 10K type strain sequencing project: providing services to taxonomists for standard genome sequencing and annotation.</title>
        <authorList>
            <consortium name="The Broad Institute Genomics Platform"/>
            <consortium name="The Broad Institute Genome Sequencing Center for Infectious Disease"/>
            <person name="Wu L."/>
            <person name="Ma J."/>
        </authorList>
    </citation>
    <scope>NUCLEOTIDE SEQUENCE [LARGE SCALE GENOMIC DNA]</scope>
    <source>
        <strain evidence="4">JCM 13595</strain>
    </source>
</reference>
<dbReference type="SUPFAM" id="SSF143120">
    <property type="entry name" value="YefM-like"/>
    <property type="match status" value="1"/>
</dbReference>
<evidence type="ECO:0000256" key="2">
    <source>
        <dbReference type="RuleBase" id="RU362080"/>
    </source>
</evidence>
<dbReference type="EMBL" id="BAAAMN010000013">
    <property type="protein sequence ID" value="GAA2029996.1"/>
    <property type="molecule type" value="Genomic_DNA"/>
</dbReference>
<dbReference type="Proteomes" id="UP001501461">
    <property type="component" value="Unassembled WGS sequence"/>
</dbReference>
<evidence type="ECO:0000256" key="1">
    <source>
        <dbReference type="ARBA" id="ARBA00009981"/>
    </source>
</evidence>
<proteinExistence type="inferred from homology"/>
<comment type="function">
    <text evidence="2">Antitoxin component of a type II toxin-antitoxin (TA) system.</text>
</comment>
<dbReference type="NCBIfam" id="TIGR01552">
    <property type="entry name" value="phd_fam"/>
    <property type="match status" value="1"/>
</dbReference>
<comment type="caution">
    <text evidence="3">The sequence shown here is derived from an EMBL/GenBank/DDBJ whole genome shotgun (WGS) entry which is preliminary data.</text>
</comment>
<evidence type="ECO:0000313" key="3">
    <source>
        <dbReference type="EMBL" id="GAA2029996.1"/>
    </source>
</evidence>
<dbReference type="Pfam" id="PF02604">
    <property type="entry name" value="PhdYeFM_antitox"/>
    <property type="match status" value="1"/>
</dbReference>
<dbReference type="Gene3D" id="3.40.1620.10">
    <property type="entry name" value="YefM-like domain"/>
    <property type="match status" value="1"/>
</dbReference>